<protein>
    <submittedName>
        <fullName evidence="4">Uncharacterized protein</fullName>
    </submittedName>
</protein>
<dbReference type="Pfam" id="PF00566">
    <property type="entry name" value="RabGAP-TBC"/>
    <property type="match status" value="1"/>
</dbReference>
<dbReference type="FunFam" id="2.30.29.30:FF:000013">
    <property type="entry name" value="Putative TBC1 domain family member 8B"/>
    <property type="match status" value="1"/>
</dbReference>
<keyword evidence="2" id="KW-0677">Repeat</keyword>
<dbReference type="PANTHER" id="PTHR47666">
    <property type="entry name" value="PROTEIN VASCULAR ASSOCIATED DEATH 1, CHLOROPLASTIC"/>
    <property type="match status" value="1"/>
</dbReference>
<dbReference type="GO" id="GO:0005509">
    <property type="term" value="F:calcium ion binding"/>
    <property type="evidence" value="ECO:0007669"/>
    <property type="project" value="InterPro"/>
</dbReference>
<name>A0A8J1XVS3_OWEFU</name>
<dbReference type="SUPFAM" id="SSF47473">
    <property type="entry name" value="EF-hand"/>
    <property type="match status" value="1"/>
</dbReference>
<evidence type="ECO:0000313" key="4">
    <source>
        <dbReference type="EMBL" id="CAH1786339.1"/>
    </source>
</evidence>
<dbReference type="SUPFAM" id="SSF47923">
    <property type="entry name" value="Ypt/Rab-GAP domain of gyp1p"/>
    <property type="match status" value="2"/>
</dbReference>
<keyword evidence="1" id="KW-0343">GTPase activation</keyword>
<dbReference type="InterPro" id="IPR036017">
    <property type="entry name" value="TCB1D9/TCB1D9B_PH-GRAM2"/>
</dbReference>
<sequence length="1300" mass="146884">MWVKPEEVLLANALWVTERANPYFVLQRRKGHGGGGITGLLVGTLDTVLDSKKQPYRILHCTPSSEISYTIAEAGSKKEIFQDWEWLEQNLMETLAAFEAEEDAMEFVKCKIESLVASVCSARQLDVEDEETSDFKAAMGRFCKLFNMPTEEKLVNYYSCSYWKGKVPRQGWLYLSVNHACFYSFLMGKEAKLIIRWTDVTKLERGTNRLFPESINISTRDTQFSFSMFVHIEETFRIMEQLANYAMKCLMSDETFEADVSFNNASTQIKKKRKMSYLKRDLDARARSEAYRSIFRLPANEKLDGDVECTLWTPYNKQHVWGRIYISSHYLCFASRVKSLVAIVIPMREISVVEKTGMSSGNVLPNSLLVTTKGKINYLFANMPDRKLVLEKISDFLSRQPTVDKMTFEAEKDMVDSNLTKPGQPTIELEPALFKRFMRRGSDDISAKEAVKENLWQIHFAEYGRGICMYRTHKTHELILRGVPDIYRGEIWMLYSGAINEMSTHPGYYQSIVEQSIGKYTIASDEIERDLHRSLPEHPAFQTDIGIDALRRVLTAYAWRNPNIGYCQAMNIVTSVLLLYASEEETFWLLVALCERLLPDYYNTKVVGALIDQGVFEELVQQYMPSLYQKLDQLGLITMVSLSWFLTLFLSVIPFDSAVNIMDCFFFDGAKVMFQVALAVIDAVSEELLNIKDDGSAMTILSRYLESIKNHDATAPPSMDEKDNKKAKVDVSELVQDGYRNFGMITNQQVDKLRLKHRLKVVQTIEDSTMKNVIRSVMADTVLKGKDLQEVYLVFKEEYLSSNFWRTSQQAVDVSAEKYDPSRPYYEQYKVDYDQFKTLFLALSPWSAGYHAETMALRMFRLLDGNLDNMVNFKEFAWCMGALCKADLPAKMRLLYRLHLPPSLLPSDVIESEELESPEAELMEDAVEATSFFEEDAVDLNKANEDPSKKSTSGSVPIIANPGVSHTAHPQPPGSLDLPGGSVDSLLSPDSPSDAPSVMLERSVSETTSATSSDNNSKDGSTARKGSIGSGARYDGSRDSKLDLVHLPRMNQEQFIQLWKTLYDMFQEHSEEQSLYHSIATVGTLLLQIGEVGKQFYLKSEKSTNSNTEPEGFMVGSMDSEVDTKPSVDTEPAVEADLADDASKMAGKPESSNQTAVINESAIDKCDIKSEDSNDIKIQDEINSKNLDTDNKPVQEITEEIKSLGVKDVQDTQSAKSSQLSSQPMKSSDSKQSISSSSGIPKTDSDWSITFEQFLASILTEPPLVNFFENPVDIQDAIEKFRNRRLMVKQSSFVGTPPSI</sequence>
<dbReference type="FunFam" id="1.10.472.80:FF:000049">
    <property type="entry name" value="Uncharacterized protein, isoform B"/>
    <property type="match status" value="1"/>
</dbReference>
<feature type="compositionally biased region" description="Low complexity" evidence="3">
    <location>
        <begin position="982"/>
        <end position="998"/>
    </location>
</feature>
<evidence type="ECO:0000256" key="1">
    <source>
        <dbReference type="ARBA" id="ARBA00022468"/>
    </source>
</evidence>
<feature type="region of interest" description="Disordered" evidence="3">
    <location>
        <begin position="943"/>
        <end position="1038"/>
    </location>
</feature>
<accession>A0A8J1XVS3</accession>
<evidence type="ECO:0000313" key="5">
    <source>
        <dbReference type="Proteomes" id="UP000749559"/>
    </source>
</evidence>
<reference evidence="4" key="1">
    <citation type="submission" date="2022-03" db="EMBL/GenBank/DDBJ databases">
        <authorList>
            <person name="Martin C."/>
        </authorList>
    </citation>
    <scope>NUCLEOTIDE SEQUENCE</scope>
</reference>
<dbReference type="Gene3D" id="2.30.29.30">
    <property type="entry name" value="Pleckstrin-homology domain (PH domain)/Phosphotyrosine-binding domain (PTB)"/>
    <property type="match status" value="2"/>
</dbReference>
<dbReference type="Gene3D" id="1.10.472.80">
    <property type="entry name" value="Ypt/Rab-GAP domain of gyp1p, domain 3"/>
    <property type="match status" value="1"/>
</dbReference>
<dbReference type="InterPro" id="IPR035969">
    <property type="entry name" value="Rab-GAP_TBC_sf"/>
</dbReference>
<dbReference type="Proteomes" id="UP000749559">
    <property type="component" value="Unassembled WGS sequence"/>
</dbReference>
<dbReference type="FunFam" id="1.10.8.270:FF:000002">
    <property type="entry name" value="TBC1 domain family member 9B"/>
    <property type="match status" value="1"/>
</dbReference>
<evidence type="ECO:0000256" key="3">
    <source>
        <dbReference type="SAM" id="MobiDB-lite"/>
    </source>
</evidence>
<evidence type="ECO:0000256" key="2">
    <source>
        <dbReference type="ARBA" id="ARBA00022737"/>
    </source>
</evidence>
<proteinExistence type="predicted"/>
<dbReference type="CDD" id="cd13354">
    <property type="entry name" value="PH-GRAM2_TCB1D9_TCB1D9B"/>
    <property type="match status" value="1"/>
</dbReference>
<dbReference type="InterPro" id="IPR036014">
    <property type="entry name" value="TCB1D9/TCB1D9B_PH-GRAM1"/>
</dbReference>
<dbReference type="Pfam" id="PF02893">
    <property type="entry name" value="GRAM"/>
    <property type="match status" value="2"/>
</dbReference>
<dbReference type="PANTHER" id="PTHR47666:SF1">
    <property type="entry name" value="PROTEIN VASCULAR ASSOCIATED DEATH 1, CHLOROPLASTIC"/>
    <property type="match status" value="1"/>
</dbReference>
<comment type="caution">
    <text evidence="4">The sequence shown here is derived from an EMBL/GenBank/DDBJ whole genome shotgun (WGS) entry which is preliminary data.</text>
</comment>
<dbReference type="Gene3D" id="1.10.238.10">
    <property type="entry name" value="EF-hand"/>
    <property type="match status" value="1"/>
</dbReference>
<dbReference type="SMART" id="SM00568">
    <property type="entry name" value="GRAM"/>
    <property type="match status" value="2"/>
</dbReference>
<dbReference type="GO" id="GO:0003008">
    <property type="term" value="P:system process"/>
    <property type="evidence" value="ECO:0007669"/>
    <property type="project" value="UniProtKB-ARBA"/>
</dbReference>
<dbReference type="GO" id="GO:0005096">
    <property type="term" value="F:GTPase activator activity"/>
    <property type="evidence" value="ECO:0007669"/>
    <property type="project" value="UniProtKB-KW"/>
</dbReference>
<dbReference type="InterPro" id="IPR004182">
    <property type="entry name" value="GRAM"/>
</dbReference>
<dbReference type="SMART" id="SM00164">
    <property type="entry name" value="TBC"/>
    <property type="match status" value="1"/>
</dbReference>
<dbReference type="InterPro" id="IPR011993">
    <property type="entry name" value="PH-like_dom_sf"/>
</dbReference>
<dbReference type="OrthoDB" id="17687at2759"/>
<dbReference type="PROSITE" id="PS50086">
    <property type="entry name" value="TBC_RABGAP"/>
    <property type="match status" value="1"/>
</dbReference>
<dbReference type="CDD" id="cd13351">
    <property type="entry name" value="PH-GRAM1_TCB1D9_TCB1D9B"/>
    <property type="match status" value="1"/>
</dbReference>
<organism evidence="4 5">
    <name type="scientific">Owenia fusiformis</name>
    <name type="common">Polychaete worm</name>
    <dbReference type="NCBI Taxonomy" id="6347"/>
    <lineage>
        <taxon>Eukaryota</taxon>
        <taxon>Metazoa</taxon>
        <taxon>Spiralia</taxon>
        <taxon>Lophotrochozoa</taxon>
        <taxon>Annelida</taxon>
        <taxon>Polychaeta</taxon>
        <taxon>Sedentaria</taxon>
        <taxon>Canalipalpata</taxon>
        <taxon>Sabellida</taxon>
        <taxon>Oweniida</taxon>
        <taxon>Oweniidae</taxon>
        <taxon>Owenia</taxon>
    </lineage>
</organism>
<dbReference type="Gene3D" id="1.10.8.270">
    <property type="entry name" value="putative rabgap domain of human tbc1 domain family member 14 like domains"/>
    <property type="match status" value="1"/>
</dbReference>
<dbReference type="InterPro" id="IPR002048">
    <property type="entry name" value="EF_hand_dom"/>
</dbReference>
<dbReference type="EMBL" id="CAIIXF020000006">
    <property type="protein sequence ID" value="CAH1786339.1"/>
    <property type="molecule type" value="Genomic_DNA"/>
</dbReference>
<dbReference type="InterPro" id="IPR011992">
    <property type="entry name" value="EF-hand-dom_pair"/>
</dbReference>
<gene>
    <name evidence="4" type="ORF">OFUS_LOCUS12255</name>
</gene>
<feature type="region of interest" description="Disordered" evidence="3">
    <location>
        <begin position="1208"/>
        <end position="1243"/>
    </location>
</feature>
<feature type="compositionally biased region" description="Low complexity" evidence="3">
    <location>
        <begin position="1216"/>
        <end position="1242"/>
    </location>
</feature>
<dbReference type="InterPro" id="IPR000195">
    <property type="entry name" value="Rab-GAP-TBC_dom"/>
</dbReference>
<dbReference type="PROSITE" id="PS50222">
    <property type="entry name" value="EF_HAND_2"/>
    <property type="match status" value="1"/>
</dbReference>
<feature type="compositionally biased region" description="Polar residues" evidence="3">
    <location>
        <begin position="1005"/>
        <end position="1020"/>
    </location>
</feature>
<dbReference type="FunFam" id="1.10.238.10:FF:000119">
    <property type="entry name" value="TBC1 domain family member 9"/>
    <property type="match status" value="1"/>
</dbReference>
<keyword evidence="5" id="KW-1185">Reference proteome</keyword>